<keyword evidence="7" id="KW-0109">Calcium transport</keyword>
<evidence type="ECO:0000256" key="21">
    <source>
        <dbReference type="ARBA" id="ARBA00058187"/>
    </source>
</evidence>
<evidence type="ECO:0000256" key="3">
    <source>
        <dbReference type="ARBA" id="ARBA00005364"/>
    </source>
</evidence>
<evidence type="ECO:0000256" key="9">
    <source>
        <dbReference type="ARBA" id="ARBA00022692"/>
    </source>
</evidence>
<dbReference type="InterPro" id="IPR044880">
    <property type="entry name" value="NCX_ion-bd_dom_sf"/>
</dbReference>
<comment type="function">
    <text evidence="21">Calcium, potassium:sodium antiporter that transports 1 Ca(2+) and 1 K(+) to the melanosome in exchange for 4 cytoplasmic Na(+). Involved in pigmentation, possibly by participating in ion transport in melanosomes. Predominant sodium-calcium exchanger in melanocytes.</text>
</comment>
<evidence type="ECO:0000313" key="27">
    <source>
        <dbReference type="EMBL" id="KAJ8398252.1"/>
    </source>
</evidence>
<protein>
    <recommendedName>
        <fullName evidence="22">Sodium/potassium/calcium exchanger 5</fullName>
    </recommendedName>
    <alternativeName>
        <fullName evidence="23">Na(+)/K(+)/Ca(2+)-exchange protein 5</fullName>
    </alternativeName>
    <alternativeName>
        <fullName evidence="24">Solute carrier family 24 member 5</fullName>
    </alternativeName>
</protein>
<evidence type="ECO:0000256" key="22">
    <source>
        <dbReference type="ARBA" id="ARBA00069887"/>
    </source>
</evidence>
<evidence type="ECO:0000256" key="14">
    <source>
        <dbReference type="ARBA" id="ARBA00022989"/>
    </source>
</evidence>
<keyword evidence="8" id="KW-0716">Sensory transduction</keyword>
<evidence type="ECO:0000256" key="12">
    <source>
        <dbReference type="ARBA" id="ARBA00022847"/>
    </source>
</evidence>
<name>A0AAD7S921_9TELE</name>
<feature type="domain" description="Sodium/calcium exchanger membrane region" evidence="26">
    <location>
        <begin position="84"/>
        <end position="223"/>
    </location>
</feature>
<dbReference type="PANTHER" id="PTHR10846:SF61">
    <property type="entry name" value="SODIUM_POTASSIUM_CALCIUM EXCHANGER 5"/>
    <property type="match status" value="1"/>
</dbReference>
<comment type="similarity">
    <text evidence="3">Belongs to the Ca(2+):cation antiporter (CaCA) (TC 2.A.19) family. SLC24A subfamily.</text>
</comment>
<evidence type="ECO:0000256" key="17">
    <source>
        <dbReference type="ARBA" id="ARBA00023065"/>
    </source>
</evidence>
<keyword evidence="19" id="KW-0739">Sodium transport</keyword>
<reference evidence="27" key="1">
    <citation type="journal article" date="2023" name="Science">
        <title>Genome structures resolve the early diversification of teleost fishes.</title>
        <authorList>
            <person name="Parey E."/>
            <person name="Louis A."/>
            <person name="Montfort J."/>
            <person name="Bouchez O."/>
            <person name="Roques C."/>
            <person name="Iampietro C."/>
            <person name="Lluch J."/>
            <person name="Castinel A."/>
            <person name="Donnadieu C."/>
            <person name="Desvignes T."/>
            <person name="Floi Bucao C."/>
            <person name="Jouanno E."/>
            <person name="Wen M."/>
            <person name="Mejri S."/>
            <person name="Dirks R."/>
            <person name="Jansen H."/>
            <person name="Henkel C."/>
            <person name="Chen W.J."/>
            <person name="Zahm M."/>
            <person name="Cabau C."/>
            <person name="Klopp C."/>
            <person name="Thompson A.W."/>
            <person name="Robinson-Rechavi M."/>
            <person name="Braasch I."/>
            <person name="Lecointre G."/>
            <person name="Bobe J."/>
            <person name="Postlethwait J.H."/>
            <person name="Berthelot C."/>
            <person name="Roest Crollius H."/>
            <person name="Guiguen Y."/>
        </authorList>
    </citation>
    <scope>NUCLEOTIDE SEQUENCE</scope>
    <source>
        <strain evidence="27">NC1722</strain>
    </source>
</reference>
<dbReference type="GO" id="GO:0006874">
    <property type="term" value="P:intracellular calcium ion homeostasis"/>
    <property type="evidence" value="ECO:0007669"/>
    <property type="project" value="TreeGrafter"/>
</dbReference>
<keyword evidence="18 25" id="KW-0472">Membrane</keyword>
<feature type="domain" description="Sodium/calcium exchanger membrane region" evidence="26">
    <location>
        <begin position="338"/>
        <end position="487"/>
    </location>
</feature>
<dbReference type="Pfam" id="PF01699">
    <property type="entry name" value="Na_Ca_ex"/>
    <property type="match status" value="2"/>
</dbReference>
<dbReference type="Gene3D" id="1.20.1420.30">
    <property type="entry name" value="NCX, central ion-binding region"/>
    <property type="match status" value="2"/>
</dbReference>
<keyword evidence="16" id="KW-0915">Sodium</keyword>
<dbReference type="GO" id="GO:0005802">
    <property type="term" value="C:trans-Golgi network"/>
    <property type="evidence" value="ECO:0007669"/>
    <property type="project" value="TreeGrafter"/>
</dbReference>
<dbReference type="FunFam" id="1.20.1420.30:FF:000009">
    <property type="entry name" value="sodium/potassium/calcium exchanger 5 isoform X2"/>
    <property type="match status" value="1"/>
</dbReference>
<keyword evidence="9 25" id="KW-0812">Transmembrane</keyword>
<organism evidence="27 28">
    <name type="scientific">Aldrovandia affinis</name>
    <dbReference type="NCBI Taxonomy" id="143900"/>
    <lineage>
        <taxon>Eukaryota</taxon>
        <taxon>Metazoa</taxon>
        <taxon>Chordata</taxon>
        <taxon>Craniata</taxon>
        <taxon>Vertebrata</taxon>
        <taxon>Euteleostomi</taxon>
        <taxon>Actinopterygii</taxon>
        <taxon>Neopterygii</taxon>
        <taxon>Teleostei</taxon>
        <taxon>Notacanthiformes</taxon>
        <taxon>Halosauridae</taxon>
        <taxon>Aldrovandia</taxon>
    </lineage>
</organism>
<evidence type="ECO:0000259" key="26">
    <source>
        <dbReference type="Pfam" id="PF01699"/>
    </source>
</evidence>
<dbReference type="GO" id="GO:0015293">
    <property type="term" value="F:symporter activity"/>
    <property type="evidence" value="ECO:0007669"/>
    <property type="project" value="UniProtKB-KW"/>
</dbReference>
<dbReference type="FunFam" id="1.20.1420.30:FF:000015">
    <property type="entry name" value="sodium/potassium/calcium exchanger 5 isoform X2"/>
    <property type="match status" value="1"/>
</dbReference>
<evidence type="ECO:0000256" key="2">
    <source>
        <dbReference type="ARBA" id="ARBA00004223"/>
    </source>
</evidence>
<feature type="transmembrane region" description="Helical" evidence="25">
    <location>
        <begin position="16"/>
        <end position="35"/>
    </location>
</feature>
<evidence type="ECO:0000256" key="1">
    <source>
        <dbReference type="ARBA" id="ARBA00004166"/>
    </source>
</evidence>
<dbReference type="GO" id="GO:0042470">
    <property type="term" value="C:melanosome"/>
    <property type="evidence" value="ECO:0007669"/>
    <property type="project" value="UniProtKB-SubCell"/>
</dbReference>
<accession>A0AAD7S921</accession>
<gene>
    <name evidence="27" type="ORF">AAFF_G00428220</name>
</gene>
<evidence type="ECO:0000256" key="19">
    <source>
        <dbReference type="ARBA" id="ARBA00023201"/>
    </source>
</evidence>
<evidence type="ECO:0000256" key="23">
    <source>
        <dbReference type="ARBA" id="ARBA00081356"/>
    </source>
</evidence>
<dbReference type="GO" id="GO:0005262">
    <property type="term" value="F:calcium channel activity"/>
    <property type="evidence" value="ECO:0007669"/>
    <property type="project" value="TreeGrafter"/>
</dbReference>
<keyword evidence="15" id="KW-0333">Golgi apparatus</keyword>
<dbReference type="NCBIfam" id="TIGR00367">
    <property type="entry name" value="calcium/sodium antiporter"/>
    <property type="match status" value="1"/>
</dbReference>
<evidence type="ECO:0000313" key="28">
    <source>
        <dbReference type="Proteomes" id="UP001221898"/>
    </source>
</evidence>
<feature type="transmembrane region" description="Helical" evidence="25">
    <location>
        <begin position="403"/>
        <end position="424"/>
    </location>
</feature>
<evidence type="ECO:0000256" key="4">
    <source>
        <dbReference type="ARBA" id="ARBA00022448"/>
    </source>
</evidence>
<feature type="transmembrane region" description="Helical" evidence="25">
    <location>
        <begin position="118"/>
        <end position="141"/>
    </location>
</feature>
<keyword evidence="5" id="KW-0050">Antiport</keyword>
<dbReference type="Proteomes" id="UP001221898">
    <property type="component" value="Unassembled WGS sequence"/>
</dbReference>
<evidence type="ECO:0000256" key="8">
    <source>
        <dbReference type="ARBA" id="ARBA00022606"/>
    </source>
</evidence>
<evidence type="ECO:0000256" key="13">
    <source>
        <dbReference type="ARBA" id="ARBA00022958"/>
    </source>
</evidence>
<dbReference type="GO" id="GO:0016020">
    <property type="term" value="C:membrane"/>
    <property type="evidence" value="ECO:0007669"/>
    <property type="project" value="InterPro"/>
</dbReference>
<evidence type="ECO:0000256" key="10">
    <source>
        <dbReference type="ARBA" id="ARBA00022729"/>
    </source>
</evidence>
<dbReference type="EMBL" id="JAINUG010000091">
    <property type="protein sequence ID" value="KAJ8398252.1"/>
    <property type="molecule type" value="Genomic_DNA"/>
</dbReference>
<feature type="transmembrane region" description="Helical" evidence="25">
    <location>
        <begin position="444"/>
        <end position="465"/>
    </location>
</feature>
<evidence type="ECO:0000256" key="24">
    <source>
        <dbReference type="ARBA" id="ARBA00082809"/>
    </source>
</evidence>
<proteinExistence type="inferred from homology"/>
<keyword evidence="28" id="KW-1185">Reference proteome</keyword>
<comment type="catalytic activity">
    <reaction evidence="20">
        <text>Ca(2+)(out) + K(+)(out) + 4 Na(+)(in) = Ca(2+)(in) + K(+)(in) + 4 Na(+)(out)</text>
        <dbReference type="Rhea" id="RHEA:69967"/>
        <dbReference type="ChEBI" id="CHEBI:29101"/>
        <dbReference type="ChEBI" id="CHEBI:29103"/>
        <dbReference type="ChEBI" id="CHEBI:29108"/>
    </reaction>
</comment>
<keyword evidence="11" id="KW-0106">Calcium</keyword>
<feature type="transmembrane region" description="Helical" evidence="25">
    <location>
        <begin position="338"/>
        <end position="360"/>
    </location>
</feature>
<feature type="transmembrane region" description="Helical" evidence="25">
    <location>
        <begin position="472"/>
        <end position="490"/>
    </location>
</feature>
<dbReference type="AlphaFoldDB" id="A0AAD7S921"/>
<evidence type="ECO:0000256" key="6">
    <source>
        <dbReference type="ARBA" id="ARBA00022538"/>
    </source>
</evidence>
<dbReference type="GO" id="GO:0008273">
    <property type="term" value="F:calcium, potassium:sodium antiporter activity"/>
    <property type="evidence" value="ECO:0007669"/>
    <property type="project" value="TreeGrafter"/>
</dbReference>
<dbReference type="GO" id="GO:0030318">
    <property type="term" value="P:melanocyte differentiation"/>
    <property type="evidence" value="ECO:0007669"/>
    <property type="project" value="TreeGrafter"/>
</dbReference>
<evidence type="ECO:0000256" key="11">
    <source>
        <dbReference type="ARBA" id="ARBA00022837"/>
    </source>
</evidence>
<evidence type="ECO:0000256" key="7">
    <source>
        <dbReference type="ARBA" id="ARBA00022568"/>
    </source>
</evidence>
<feature type="transmembrane region" description="Helical" evidence="25">
    <location>
        <begin position="206"/>
        <end position="226"/>
    </location>
</feature>
<evidence type="ECO:0000256" key="18">
    <source>
        <dbReference type="ARBA" id="ARBA00023136"/>
    </source>
</evidence>
<keyword evidence="17" id="KW-0406">Ion transport</keyword>
<keyword evidence="14 25" id="KW-1133">Transmembrane helix</keyword>
<sequence>MDKHVFMHKKKKRRDVVFYVFGSLLGLYFAVHVIFKTATTYRELSAERKRRDVGNETQCVFAEFPEGFFTVHERKEGGIIIHFLIICYMLLAVSIVCDDYFLPSIEVISERLGLSQHVVGATFMAAGSSAPELVSAFLGVFVAKGDIGIRTVVGSAVYNLLGICAACGLLTSVVGHLTCWPLFRDCVAYAVSVAAVTAVISDDKVYWYEAAGLLLVYGLYIVALRFDAHIHTCVVKWFSPRCHCLNDGKERHSEGQPLIGWNERRYRDDSGMFQDDARYSRLSLSLHGLNEIPEDHGSVFAMPESGFKRILWAMSLPVILLLYLTVPDCRRRFWKGWYAVTFAMSTVWISAFTYILMWMFTIVGETLEIPDTVMGLTLLAAGTSIPDTIASVMVAREGKGDMAMSNIVGSSVFGALCLGLPWFVKAVFVEHTVYPVEVDGAGSAFTAATVLLSVSFLFVAVQLNGRKLNRRLGLAALCFYFVLATLSVLYELGVIGDNPTRACND</sequence>
<comment type="subcellular location">
    <subcellularLocation>
        <location evidence="1">Golgi apparatus</location>
        <location evidence="1">trans-Golgi network membrane</location>
        <topology evidence="1">Multi-pass membrane protein</topology>
    </subcellularLocation>
    <subcellularLocation>
        <location evidence="2">Melanosome</location>
    </subcellularLocation>
</comment>
<feature type="transmembrane region" description="Helical" evidence="25">
    <location>
        <begin position="147"/>
        <end position="170"/>
    </location>
</feature>
<evidence type="ECO:0000256" key="16">
    <source>
        <dbReference type="ARBA" id="ARBA00023053"/>
    </source>
</evidence>
<evidence type="ECO:0000256" key="15">
    <source>
        <dbReference type="ARBA" id="ARBA00023034"/>
    </source>
</evidence>
<keyword evidence="6" id="KW-0633">Potassium transport</keyword>
<keyword evidence="4" id="KW-0813">Transport</keyword>
<keyword evidence="10" id="KW-0732">Signal</keyword>
<evidence type="ECO:0000256" key="20">
    <source>
        <dbReference type="ARBA" id="ARBA00033627"/>
    </source>
</evidence>
<evidence type="ECO:0000256" key="25">
    <source>
        <dbReference type="SAM" id="Phobius"/>
    </source>
</evidence>
<evidence type="ECO:0000256" key="5">
    <source>
        <dbReference type="ARBA" id="ARBA00022449"/>
    </source>
</evidence>
<keyword evidence="12" id="KW-0769">Symport</keyword>
<dbReference type="InterPro" id="IPR004481">
    <property type="entry name" value="K/Na/Ca-exchanger"/>
</dbReference>
<keyword evidence="13" id="KW-0630">Potassium</keyword>
<comment type="caution">
    <text evidence="27">The sequence shown here is derived from an EMBL/GenBank/DDBJ whole genome shotgun (WGS) entry which is preliminary data.</text>
</comment>
<dbReference type="InterPro" id="IPR004837">
    <property type="entry name" value="NaCa_Exmemb"/>
</dbReference>
<feature type="transmembrane region" description="Helical" evidence="25">
    <location>
        <begin position="310"/>
        <end position="326"/>
    </location>
</feature>
<feature type="transmembrane region" description="Helical" evidence="25">
    <location>
        <begin position="79"/>
        <end position="97"/>
    </location>
</feature>
<dbReference type="PANTHER" id="PTHR10846">
    <property type="entry name" value="SODIUM/POTASSIUM/CALCIUM EXCHANGER"/>
    <property type="match status" value="1"/>
</dbReference>